<name>A0A1I0XGF5_9BACT</name>
<reference evidence="1 2" key="1">
    <citation type="submission" date="2016-10" db="EMBL/GenBank/DDBJ databases">
        <authorList>
            <person name="de Groot N.N."/>
        </authorList>
    </citation>
    <scope>NUCLEOTIDE SEQUENCE [LARGE SCALE GENOMIC DNA]</scope>
    <source>
        <strain evidence="1 2">DSM 23399</strain>
    </source>
</reference>
<sequence>MYIHFSASIALKEVVKARIEATSVTGLRSSGQQTKENKTRCIITDNHIDFTHFFRKHLIQS</sequence>
<dbReference type="Proteomes" id="UP000198790">
    <property type="component" value="Unassembled WGS sequence"/>
</dbReference>
<gene>
    <name evidence="1" type="ORF">SAMN04489723_103138</name>
</gene>
<keyword evidence="2" id="KW-1185">Reference proteome</keyword>
<organism evidence="1 2">
    <name type="scientific">Algoriphagus aquimarinus</name>
    <dbReference type="NCBI Taxonomy" id="237018"/>
    <lineage>
        <taxon>Bacteria</taxon>
        <taxon>Pseudomonadati</taxon>
        <taxon>Bacteroidota</taxon>
        <taxon>Cytophagia</taxon>
        <taxon>Cytophagales</taxon>
        <taxon>Cyclobacteriaceae</taxon>
        <taxon>Algoriphagus</taxon>
    </lineage>
</organism>
<dbReference type="AlphaFoldDB" id="A0A1I0XGF5"/>
<evidence type="ECO:0000313" key="1">
    <source>
        <dbReference type="EMBL" id="SFA99328.1"/>
    </source>
</evidence>
<protein>
    <submittedName>
        <fullName evidence="1">Uncharacterized protein</fullName>
    </submittedName>
</protein>
<evidence type="ECO:0000313" key="2">
    <source>
        <dbReference type="Proteomes" id="UP000198790"/>
    </source>
</evidence>
<dbReference type="EMBL" id="FOKK01000003">
    <property type="protein sequence ID" value="SFA99328.1"/>
    <property type="molecule type" value="Genomic_DNA"/>
</dbReference>
<accession>A0A1I0XGF5</accession>
<proteinExistence type="predicted"/>